<dbReference type="Pfam" id="PF04230">
    <property type="entry name" value="PS_pyruv_trans"/>
    <property type="match status" value="1"/>
</dbReference>
<reference evidence="2 3" key="1">
    <citation type="submission" date="2019-02" db="EMBL/GenBank/DDBJ databases">
        <title>Draft genome sequence of Amycolatopsis sp. 8-3EHSu isolated from roots of Suaeda maritima.</title>
        <authorList>
            <person name="Duangmal K."/>
            <person name="Chantavorakit T."/>
        </authorList>
    </citation>
    <scope>NUCLEOTIDE SEQUENCE [LARGE SCALE GENOMIC DNA]</scope>
    <source>
        <strain evidence="2 3">8-3EHSu</strain>
    </source>
</reference>
<dbReference type="GO" id="GO:0016740">
    <property type="term" value="F:transferase activity"/>
    <property type="evidence" value="ECO:0007669"/>
    <property type="project" value="UniProtKB-KW"/>
</dbReference>
<evidence type="ECO:0000313" key="3">
    <source>
        <dbReference type="Proteomes" id="UP000292003"/>
    </source>
</evidence>
<organism evidence="2 3">
    <name type="scientific">Amycolatopsis suaedae</name>
    <dbReference type="NCBI Taxonomy" id="2510978"/>
    <lineage>
        <taxon>Bacteria</taxon>
        <taxon>Bacillati</taxon>
        <taxon>Actinomycetota</taxon>
        <taxon>Actinomycetes</taxon>
        <taxon>Pseudonocardiales</taxon>
        <taxon>Pseudonocardiaceae</taxon>
        <taxon>Amycolatopsis</taxon>
    </lineage>
</organism>
<dbReference type="RefSeq" id="WP_130478930.1">
    <property type="nucleotide sequence ID" value="NZ_SFCC01000018.1"/>
</dbReference>
<name>A0A4Q7J0A8_9PSEU</name>
<dbReference type="OrthoDB" id="1491277at2"/>
<keyword evidence="3" id="KW-1185">Reference proteome</keyword>
<dbReference type="Proteomes" id="UP000292003">
    <property type="component" value="Unassembled WGS sequence"/>
</dbReference>
<dbReference type="InterPro" id="IPR007345">
    <property type="entry name" value="Polysacch_pyruvyl_Trfase"/>
</dbReference>
<dbReference type="AlphaFoldDB" id="A0A4Q7J0A8"/>
<evidence type="ECO:0000313" key="2">
    <source>
        <dbReference type="EMBL" id="RZQ60229.1"/>
    </source>
</evidence>
<evidence type="ECO:0000259" key="1">
    <source>
        <dbReference type="Pfam" id="PF04230"/>
    </source>
</evidence>
<protein>
    <submittedName>
        <fullName evidence="2">Polysaccharide pyruvyl transferase family protein</fullName>
    </submittedName>
</protein>
<gene>
    <name evidence="2" type="ORF">EWH70_30045</name>
</gene>
<keyword evidence="2" id="KW-0808">Transferase</keyword>
<proteinExistence type="predicted"/>
<sequence length="292" mass="31462">MRVLLTGWPSFVDGEATAGDLLSMRRVADALAALGVPADQVHSPNLYPGGPDLATVDPDAYSHLVFACGPAHGEQVRALHRRFARCRRIAVGVSVVDPADPAVTGFHHVLPRDDATESTVDLSVGGPAEPVPVVGAVFAPGQREYGERRRHHTVHDTIRKWLCDNGCAVVELDSRVDPAQWRNPSTPEEFLAVLRRMDAVVTTRLHGLVLALRAGVPALAVDPVAGGGKVTAQAHALRWPALLPAGQVSAGELDGWLRWCRSPEAARLADDRRRAEETLTGRLATLLREESR</sequence>
<feature type="domain" description="Polysaccharide pyruvyl transferase" evidence="1">
    <location>
        <begin position="184"/>
        <end position="222"/>
    </location>
</feature>
<accession>A0A4Q7J0A8</accession>
<dbReference type="EMBL" id="SFCC01000018">
    <property type="protein sequence ID" value="RZQ60229.1"/>
    <property type="molecule type" value="Genomic_DNA"/>
</dbReference>
<comment type="caution">
    <text evidence="2">The sequence shown here is derived from an EMBL/GenBank/DDBJ whole genome shotgun (WGS) entry which is preliminary data.</text>
</comment>